<feature type="compositionally biased region" description="Low complexity" evidence="1">
    <location>
        <begin position="134"/>
        <end position="144"/>
    </location>
</feature>
<feature type="chain" id="PRO_5028339298" description="SPOR domain-containing protein" evidence="2">
    <location>
        <begin position="22"/>
        <end position="241"/>
    </location>
</feature>
<accession>A0A7C3KEK1</accession>
<sequence length="241" mass="25779">MRRTQTALATLTGLLASGAIATQTSAQEANPLLDMPQAPMPSVIYPDCQAPTPKEYLLLVVTPTTESMETVQKSFPPSTAVSVCTYQETVVTRVGGFTSVDSATSWVGYLKDTRGLTAYVVRPLAGATNPSPSPAAGQPAQPTAKRNTGFDPQPLGMGYAVLVDFQNRPELALKLQQATGRDVGLVTYRQRPYLLATYTTDQAAANTTLQSLTDGGFWAMVVDGRRVILLRQEIDTAALKP</sequence>
<evidence type="ECO:0000256" key="2">
    <source>
        <dbReference type="SAM" id="SignalP"/>
    </source>
</evidence>
<evidence type="ECO:0000313" key="3">
    <source>
        <dbReference type="EMBL" id="HFM98826.1"/>
    </source>
</evidence>
<evidence type="ECO:0000256" key="1">
    <source>
        <dbReference type="SAM" id="MobiDB-lite"/>
    </source>
</evidence>
<dbReference type="EMBL" id="DSRU01000207">
    <property type="protein sequence ID" value="HFM98826.1"/>
    <property type="molecule type" value="Genomic_DNA"/>
</dbReference>
<proteinExistence type="predicted"/>
<protein>
    <recommendedName>
        <fullName evidence="4">SPOR domain-containing protein</fullName>
    </recommendedName>
</protein>
<dbReference type="AlphaFoldDB" id="A0A7C3KEK1"/>
<comment type="caution">
    <text evidence="3">The sequence shown here is derived from an EMBL/GenBank/DDBJ whole genome shotgun (WGS) entry which is preliminary data.</text>
</comment>
<name>A0A7C3KEK1_9CYAN</name>
<gene>
    <name evidence="3" type="ORF">ENR64_13920</name>
</gene>
<reference evidence="3" key="1">
    <citation type="journal article" date="2020" name="mSystems">
        <title>Genome- and Community-Level Interaction Insights into Carbon Utilization and Element Cycling Functions of Hydrothermarchaeota in Hydrothermal Sediment.</title>
        <authorList>
            <person name="Zhou Z."/>
            <person name="Liu Y."/>
            <person name="Xu W."/>
            <person name="Pan J."/>
            <person name="Luo Z.H."/>
            <person name="Li M."/>
        </authorList>
    </citation>
    <scope>NUCLEOTIDE SEQUENCE [LARGE SCALE GENOMIC DNA]</scope>
    <source>
        <strain evidence="3">SpSt-418</strain>
    </source>
</reference>
<feature type="region of interest" description="Disordered" evidence="1">
    <location>
        <begin position="128"/>
        <end position="150"/>
    </location>
</feature>
<organism evidence="3">
    <name type="scientific">Oscillatoriales cyanobacterium SpSt-418</name>
    <dbReference type="NCBI Taxonomy" id="2282169"/>
    <lineage>
        <taxon>Bacteria</taxon>
        <taxon>Bacillati</taxon>
        <taxon>Cyanobacteriota</taxon>
        <taxon>Cyanophyceae</taxon>
        <taxon>Oscillatoriophycideae</taxon>
        <taxon>Oscillatoriales</taxon>
    </lineage>
</organism>
<evidence type="ECO:0008006" key="4">
    <source>
        <dbReference type="Google" id="ProtNLM"/>
    </source>
</evidence>
<feature type="signal peptide" evidence="2">
    <location>
        <begin position="1"/>
        <end position="21"/>
    </location>
</feature>
<keyword evidence="2" id="KW-0732">Signal</keyword>